<evidence type="ECO:0000313" key="2">
    <source>
        <dbReference type="Proteomes" id="UP000077266"/>
    </source>
</evidence>
<reference evidence="1 2" key="1">
    <citation type="journal article" date="2016" name="Mol. Biol. Evol.">
        <title>Comparative Genomics of Early-Diverging Mushroom-Forming Fungi Provides Insights into the Origins of Lignocellulose Decay Capabilities.</title>
        <authorList>
            <person name="Nagy L.G."/>
            <person name="Riley R."/>
            <person name="Tritt A."/>
            <person name="Adam C."/>
            <person name="Daum C."/>
            <person name="Floudas D."/>
            <person name="Sun H."/>
            <person name="Yadav J.S."/>
            <person name="Pangilinan J."/>
            <person name="Larsson K.H."/>
            <person name="Matsuura K."/>
            <person name="Barry K."/>
            <person name="Labutti K."/>
            <person name="Kuo R."/>
            <person name="Ohm R.A."/>
            <person name="Bhattacharya S.S."/>
            <person name="Shirouzu T."/>
            <person name="Yoshinaga Y."/>
            <person name="Martin F.M."/>
            <person name="Grigoriev I.V."/>
            <person name="Hibbett D.S."/>
        </authorList>
    </citation>
    <scope>NUCLEOTIDE SEQUENCE [LARGE SCALE GENOMIC DNA]</scope>
    <source>
        <strain evidence="1 2">HHB12029</strain>
    </source>
</reference>
<protein>
    <submittedName>
        <fullName evidence="1">Uncharacterized protein</fullName>
    </submittedName>
</protein>
<sequence length="51" mass="5903">MRSLHQTCCNPAAQRLHVLERTRENESQLHRARERACSLLKRGASDVIECK</sequence>
<dbReference type="Proteomes" id="UP000077266">
    <property type="component" value="Unassembled WGS sequence"/>
</dbReference>
<gene>
    <name evidence="1" type="ORF">EXIGLDRAFT_734311</name>
</gene>
<dbReference type="InParanoid" id="A0A165B3M8"/>
<accession>A0A165B3M8</accession>
<proteinExistence type="predicted"/>
<dbReference type="AlphaFoldDB" id="A0A165B3M8"/>
<keyword evidence="2" id="KW-1185">Reference proteome</keyword>
<dbReference type="EMBL" id="KV426568">
    <property type="protein sequence ID" value="KZV79763.1"/>
    <property type="molecule type" value="Genomic_DNA"/>
</dbReference>
<evidence type="ECO:0000313" key="1">
    <source>
        <dbReference type="EMBL" id="KZV79763.1"/>
    </source>
</evidence>
<organism evidence="1 2">
    <name type="scientific">Exidia glandulosa HHB12029</name>
    <dbReference type="NCBI Taxonomy" id="1314781"/>
    <lineage>
        <taxon>Eukaryota</taxon>
        <taxon>Fungi</taxon>
        <taxon>Dikarya</taxon>
        <taxon>Basidiomycota</taxon>
        <taxon>Agaricomycotina</taxon>
        <taxon>Agaricomycetes</taxon>
        <taxon>Auriculariales</taxon>
        <taxon>Exidiaceae</taxon>
        <taxon>Exidia</taxon>
    </lineage>
</organism>
<name>A0A165B3M8_EXIGL</name>